<dbReference type="AlphaFoldDB" id="A0A150LF24"/>
<dbReference type="PATRIC" id="fig|46224.3.peg.790"/>
<dbReference type="Proteomes" id="UP000075666">
    <property type="component" value="Unassembled WGS sequence"/>
</dbReference>
<organism evidence="1 2">
    <name type="scientific">Heyndrickxia sporothermodurans</name>
    <dbReference type="NCBI Taxonomy" id="46224"/>
    <lineage>
        <taxon>Bacteria</taxon>
        <taxon>Bacillati</taxon>
        <taxon>Bacillota</taxon>
        <taxon>Bacilli</taxon>
        <taxon>Bacillales</taxon>
        <taxon>Bacillaceae</taxon>
        <taxon>Heyndrickxia</taxon>
    </lineage>
</organism>
<dbReference type="SUPFAM" id="SSF55486">
    <property type="entry name" value="Metalloproteases ('zincins'), catalytic domain"/>
    <property type="match status" value="1"/>
</dbReference>
<evidence type="ECO:0000313" key="1">
    <source>
        <dbReference type="EMBL" id="KYD10947.1"/>
    </source>
</evidence>
<accession>A0A150LF24</accession>
<dbReference type="Gene3D" id="1.10.1370.20">
    <property type="entry name" value="Oligoendopeptidase f, C-terminal domain"/>
    <property type="match status" value="1"/>
</dbReference>
<name>A0A150LF24_9BACI</name>
<comment type="caution">
    <text evidence="1">The sequence shown here is derived from an EMBL/GenBank/DDBJ whole genome shotgun (WGS) entry which is preliminary data.</text>
</comment>
<reference evidence="1 2" key="1">
    <citation type="submission" date="2016-01" db="EMBL/GenBank/DDBJ databases">
        <title>Genome Sequences of Twelve Sporeforming Bacillus Species Isolated from Foods.</title>
        <authorList>
            <person name="Berendsen E.M."/>
            <person name="Wells-Bennik M.H."/>
            <person name="Krawcyk A.O."/>
            <person name="De Jong A."/>
            <person name="Holsappel S."/>
            <person name="Eijlander R.T."/>
            <person name="Kuipers O.P."/>
        </authorList>
    </citation>
    <scope>NUCLEOTIDE SEQUENCE [LARGE SCALE GENOMIC DNA]</scope>
    <source>
        <strain evidence="1 2">B4102</strain>
    </source>
</reference>
<dbReference type="STRING" id="46224.B4102_1733"/>
<keyword evidence="2" id="KW-1185">Reference proteome</keyword>
<evidence type="ECO:0008006" key="3">
    <source>
        <dbReference type="Google" id="ProtNLM"/>
    </source>
</evidence>
<evidence type="ECO:0000313" key="2">
    <source>
        <dbReference type="Proteomes" id="UP000075666"/>
    </source>
</evidence>
<dbReference type="InterPro" id="IPR042088">
    <property type="entry name" value="OligoPept_F_C"/>
</dbReference>
<proteinExistence type="predicted"/>
<gene>
    <name evidence="1" type="ORF">B4102_1733</name>
</gene>
<protein>
    <recommendedName>
        <fullName evidence="3">Oligoendopeptidase F</fullName>
    </recommendedName>
</protein>
<dbReference type="EMBL" id="LQYN01000011">
    <property type="protein sequence ID" value="KYD10947.1"/>
    <property type="molecule type" value="Genomic_DNA"/>
</dbReference>
<sequence length="114" mass="13339">MLEAQKEAYGDCLEEYHPLFWASKLHFFITGVPFYNFPYTFGYLFSLGIYAQAQKEGKGYEDKYMALLRDTGSMKVEDLAKKHLNVDLSKRDFWEEGVKLCIKDIDEFLEATKN</sequence>